<dbReference type="RefSeq" id="WP_183832766.1">
    <property type="nucleotide sequence ID" value="NZ_JACHEU010000006.1"/>
</dbReference>
<protein>
    <submittedName>
        <fullName evidence="1">Uncharacterized protein</fullName>
    </submittedName>
</protein>
<evidence type="ECO:0000313" key="1">
    <source>
        <dbReference type="EMBL" id="MBB6014538.1"/>
    </source>
</evidence>
<comment type="caution">
    <text evidence="1">The sequence shown here is derived from an EMBL/GenBank/DDBJ whole genome shotgun (WGS) entry which is preliminary data.</text>
</comment>
<organism evidence="1 2">
    <name type="scientific">Aquamicrobium lusatiense</name>
    <dbReference type="NCBI Taxonomy" id="89772"/>
    <lineage>
        <taxon>Bacteria</taxon>
        <taxon>Pseudomonadati</taxon>
        <taxon>Pseudomonadota</taxon>
        <taxon>Alphaproteobacteria</taxon>
        <taxon>Hyphomicrobiales</taxon>
        <taxon>Phyllobacteriaceae</taxon>
        <taxon>Aquamicrobium</taxon>
    </lineage>
</organism>
<gene>
    <name evidence="1" type="ORF">HNR59_003933</name>
</gene>
<proteinExistence type="predicted"/>
<dbReference type="Proteomes" id="UP000533306">
    <property type="component" value="Unassembled WGS sequence"/>
</dbReference>
<accession>A0A7W9VWV6</accession>
<name>A0A7W9VWV6_9HYPH</name>
<sequence length="77" mass="7966">MTMMADISELHSGTGHCAKEQCAGACGACRGDRFKVDPGTVSFPSEAQNSPIRRAVIAGGGEVPSPGFLERVFPSLA</sequence>
<keyword evidence="2" id="KW-1185">Reference proteome</keyword>
<dbReference type="EMBL" id="JACHEU010000006">
    <property type="protein sequence ID" value="MBB6014538.1"/>
    <property type="molecule type" value="Genomic_DNA"/>
</dbReference>
<evidence type="ECO:0000313" key="2">
    <source>
        <dbReference type="Proteomes" id="UP000533306"/>
    </source>
</evidence>
<dbReference type="AlphaFoldDB" id="A0A7W9VWV6"/>
<reference evidence="1 2" key="1">
    <citation type="submission" date="2020-08" db="EMBL/GenBank/DDBJ databases">
        <title>Genomic Encyclopedia of Type Strains, Phase IV (KMG-IV): sequencing the most valuable type-strain genomes for metagenomic binning, comparative biology and taxonomic classification.</title>
        <authorList>
            <person name="Goeker M."/>
        </authorList>
    </citation>
    <scope>NUCLEOTIDE SEQUENCE [LARGE SCALE GENOMIC DNA]</scope>
    <source>
        <strain evidence="1 2">DSM 11099</strain>
    </source>
</reference>